<dbReference type="InterPro" id="IPR050109">
    <property type="entry name" value="HTH-type_TetR-like_transc_reg"/>
</dbReference>
<evidence type="ECO:0000313" key="4">
    <source>
        <dbReference type="EMBL" id="SEH00980.1"/>
    </source>
</evidence>
<dbReference type="GO" id="GO:0003700">
    <property type="term" value="F:DNA-binding transcription factor activity"/>
    <property type="evidence" value="ECO:0007669"/>
    <property type="project" value="TreeGrafter"/>
</dbReference>
<organism evidence="4 5">
    <name type="scientific">Nonomuraea solani</name>
    <dbReference type="NCBI Taxonomy" id="1144553"/>
    <lineage>
        <taxon>Bacteria</taxon>
        <taxon>Bacillati</taxon>
        <taxon>Actinomycetota</taxon>
        <taxon>Actinomycetes</taxon>
        <taxon>Streptosporangiales</taxon>
        <taxon>Streptosporangiaceae</taxon>
        <taxon>Nonomuraea</taxon>
    </lineage>
</organism>
<reference evidence="4 5" key="1">
    <citation type="submission" date="2016-10" db="EMBL/GenBank/DDBJ databases">
        <authorList>
            <person name="de Groot N.N."/>
        </authorList>
    </citation>
    <scope>NUCLEOTIDE SEQUENCE [LARGE SCALE GENOMIC DNA]</scope>
    <source>
        <strain evidence="4 5">CGMCC 4.7037</strain>
    </source>
</reference>
<protein>
    <submittedName>
        <fullName evidence="4">DNA-binding transcriptional regulator, AcrR family</fullName>
    </submittedName>
</protein>
<dbReference type="InterPro" id="IPR001647">
    <property type="entry name" value="HTH_TetR"/>
</dbReference>
<dbReference type="EMBL" id="FNVT01000018">
    <property type="protein sequence ID" value="SEH00980.1"/>
    <property type="molecule type" value="Genomic_DNA"/>
</dbReference>
<accession>A0A1H6ESZ3</accession>
<dbReference type="PRINTS" id="PR00455">
    <property type="entry name" value="HTHTETR"/>
</dbReference>
<dbReference type="GO" id="GO:0000976">
    <property type="term" value="F:transcription cis-regulatory region binding"/>
    <property type="evidence" value="ECO:0007669"/>
    <property type="project" value="TreeGrafter"/>
</dbReference>
<dbReference type="SUPFAM" id="SSF48498">
    <property type="entry name" value="Tetracyclin repressor-like, C-terminal domain"/>
    <property type="match status" value="1"/>
</dbReference>
<dbReference type="Proteomes" id="UP000236732">
    <property type="component" value="Unassembled WGS sequence"/>
</dbReference>
<feature type="DNA-binding region" description="H-T-H motif" evidence="2">
    <location>
        <begin position="43"/>
        <end position="62"/>
    </location>
</feature>
<dbReference type="InterPro" id="IPR009057">
    <property type="entry name" value="Homeodomain-like_sf"/>
</dbReference>
<dbReference type="PANTHER" id="PTHR30055">
    <property type="entry name" value="HTH-TYPE TRANSCRIPTIONAL REGULATOR RUTR"/>
    <property type="match status" value="1"/>
</dbReference>
<feature type="domain" description="HTH tetR-type" evidence="3">
    <location>
        <begin position="20"/>
        <end position="80"/>
    </location>
</feature>
<dbReference type="InterPro" id="IPR036271">
    <property type="entry name" value="Tet_transcr_reg_TetR-rel_C_sf"/>
</dbReference>
<evidence type="ECO:0000256" key="1">
    <source>
        <dbReference type="ARBA" id="ARBA00023125"/>
    </source>
</evidence>
<dbReference type="InterPro" id="IPR041490">
    <property type="entry name" value="KstR2_TetR_C"/>
</dbReference>
<gene>
    <name evidence="4" type="ORF">SAMN05444920_118169</name>
</gene>
<dbReference type="PROSITE" id="PS50977">
    <property type="entry name" value="HTH_TETR_2"/>
    <property type="match status" value="1"/>
</dbReference>
<proteinExistence type="predicted"/>
<evidence type="ECO:0000313" key="5">
    <source>
        <dbReference type="Proteomes" id="UP000236732"/>
    </source>
</evidence>
<sequence>MGTRGTAEAADRPPKAVTRGNGLAAIMQSARGIFAERGYHGASIRDIAKGAGLSLSVLYYYHAGKQELLHALLEDALDDCRRGCETALATAGDDPAARLGAFVQATVEYRVRRQVDSLLALRELRNLEPERLERFVERRDALPKLLHEIIDDGVARGVFATPHPDEAQRAILAMCNAIAQWYQPGGDLSVTDLVERYVHLALTVVQHSPPPRRSRPKSR</sequence>
<evidence type="ECO:0000259" key="3">
    <source>
        <dbReference type="PROSITE" id="PS50977"/>
    </source>
</evidence>
<name>A0A1H6ESZ3_9ACTN</name>
<dbReference type="SUPFAM" id="SSF46689">
    <property type="entry name" value="Homeodomain-like"/>
    <property type="match status" value="1"/>
</dbReference>
<evidence type="ECO:0000256" key="2">
    <source>
        <dbReference type="PROSITE-ProRule" id="PRU00335"/>
    </source>
</evidence>
<dbReference type="AlphaFoldDB" id="A0A1H6ESZ3"/>
<keyword evidence="1 2" id="KW-0238">DNA-binding</keyword>
<dbReference type="PANTHER" id="PTHR30055:SF237">
    <property type="entry name" value="TRANSCRIPTIONAL REPRESSOR MCE3R"/>
    <property type="match status" value="1"/>
</dbReference>
<dbReference type="Pfam" id="PF17932">
    <property type="entry name" value="TetR_C_24"/>
    <property type="match status" value="1"/>
</dbReference>
<dbReference type="Gene3D" id="1.10.357.10">
    <property type="entry name" value="Tetracycline Repressor, domain 2"/>
    <property type="match status" value="1"/>
</dbReference>
<dbReference type="Pfam" id="PF00440">
    <property type="entry name" value="TetR_N"/>
    <property type="match status" value="1"/>
</dbReference>
<dbReference type="OrthoDB" id="1669699at2"/>
<keyword evidence="5" id="KW-1185">Reference proteome</keyword>